<dbReference type="EMBL" id="JAKOAV010000034">
    <property type="protein sequence ID" value="MDF9409565.1"/>
    <property type="molecule type" value="Genomic_DNA"/>
</dbReference>
<dbReference type="Proteomes" id="UP001154312">
    <property type="component" value="Unassembled WGS sequence"/>
</dbReference>
<gene>
    <name evidence="2" type="ORF">L7E55_14580</name>
</gene>
<evidence type="ECO:0000313" key="2">
    <source>
        <dbReference type="EMBL" id="MDF9409565.1"/>
    </source>
</evidence>
<comment type="caution">
    <text evidence="2">The sequence shown here is derived from an EMBL/GenBank/DDBJ whole genome shotgun (WGS) entry which is preliminary data.</text>
</comment>
<sequence length="139" mass="16644">MRKIVSLVIALVLSTTLSSAAFASQSGDRAHYSDSKISFSNYGDHFYNWYHNKAVLYAQKYSDYYVIRIAQLEKILHKYNYGYSRSRWDYDRDSERYFYVDANGVSHYFYLDPDKDYTVHQYKDNHGTIQYWFEDAGWK</sequence>
<proteinExistence type="predicted"/>
<dbReference type="AlphaFoldDB" id="A0A9X4JUN4"/>
<name>A0A9X4JUN4_9FIRM</name>
<reference evidence="2" key="1">
    <citation type="submission" date="2022-02" db="EMBL/GenBank/DDBJ databases">
        <authorList>
            <person name="Leng L."/>
        </authorList>
    </citation>
    <scope>NUCLEOTIDE SEQUENCE</scope>
    <source>
        <strain evidence="2">JI</strain>
    </source>
</reference>
<evidence type="ECO:0000313" key="3">
    <source>
        <dbReference type="Proteomes" id="UP001154312"/>
    </source>
</evidence>
<keyword evidence="1" id="KW-0732">Signal</keyword>
<accession>A0A9X4JUN4</accession>
<protein>
    <submittedName>
        <fullName evidence="2">Uncharacterized protein</fullName>
    </submittedName>
</protein>
<feature type="signal peptide" evidence="1">
    <location>
        <begin position="1"/>
        <end position="23"/>
    </location>
</feature>
<organism evidence="2 3">
    <name type="scientific">Pelotomaculum isophthalicicum JI</name>
    <dbReference type="NCBI Taxonomy" id="947010"/>
    <lineage>
        <taxon>Bacteria</taxon>
        <taxon>Bacillati</taxon>
        <taxon>Bacillota</taxon>
        <taxon>Clostridia</taxon>
        <taxon>Eubacteriales</taxon>
        <taxon>Desulfotomaculaceae</taxon>
        <taxon>Pelotomaculum</taxon>
    </lineage>
</organism>
<keyword evidence="3" id="KW-1185">Reference proteome</keyword>
<evidence type="ECO:0000256" key="1">
    <source>
        <dbReference type="SAM" id="SignalP"/>
    </source>
</evidence>
<dbReference type="RefSeq" id="WP_277445049.1">
    <property type="nucleotide sequence ID" value="NZ_JAKOAV010000034.1"/>
</dbReference>
<feature type="chain" id="PRO_5040847461" evidence="1">
    <location>
        <begin position="24"/>
        <end position="139"/>
    </location>
</feature>